<dbReference type="PANTHER" id="PTHR22854">
    <property type="entry name" value="TRYPTOPHAN BIOSYNTHESIS PROTEIN"/>
    <property type="match status" value="1"/>
</dbReference>
<evidence type="ECO:0000313" key="10">
    <source>
        <dbReference type="EMBL" id="GAA4285442.1"/>
    </source>
</evidence>
<reference evidence="11" key="1">
    <citation type="journal article" date="2019" name="Int. J. Syst. Evol. Microbiol.">
        <title>The Global Catalogue of Microorganisms (GCM) 10K type strain sequencing project: providing services to taxonomists for standard genome sequencing and annotation.</title>
        <authorList>
            <consortium name="The Broad Institute Genomics Platform"/>
            <consortium name="The Broad Institute Genome Sequencing Center for Infectious Disease"/>
            <person name="Wu L."/>
            <person name="Ma J."/>
        </authorList>
    </citation>
    <scope>NUCLEOTIDE SEQUENCE [LARGE SCALE GENOMIC DNA]</scope>
    <source>
        <strain evidence="11">JCM 17458</strain>
    </source>
</reference>
<evidence type="ECO:0000256" key="3">
    <source>
        <dbReference type="ARBA" id="ARBA00022605"/>
    </source>
</evidence>
<evidence type="ECO:0000259" key="9">
    <source>
        <dbReference type="Pfam" id="PF00218"/>
    </source>
</evidence>
<dbReference type="InterPro" id="IPR045186">
    <property type="entry name" value="Indole-3-glycerol_P_synth"/>
</dbReference>
<dbReference type="InterPro" id="IPR013785">
    <property type="entry name" value="Aldolase_TIM"/>
</dbReference>
<evidence type="ECO:0000256" key="5">
    <source>
        <dbReference type="ARBA" id="ARBA00022822"/>
    </source>
</evidence>
<keyword evidence="6 8" id="KW-0057">Aromatic amino acid biosynthesis</keyword>
<proteinExistence type="inferred from homology"/>
<comment type="similarity">
    <text evidence="8">Belongs to the TrpC family.</text>
</comment>
<accession>A0ABP8ENR7</accession>
<dbReference type="EMBL" id="BAABAZ010000012">
    <property type="protein sequence ID" value="GAA4285442.1"/>
    <property type="molecule type" value="Genomic_DNA"/>
</dbReference>
<keyword evidence="4 8" id="KW-0210">Decarboxylase</keyword>
<evidence type="ECO:0000256" key="2">
    <source>
        <dbReference type="ARBA" id="ARBA00004696"/>
    </source>
</evidence>
<feature type="domain" description="Indole-3-glycerol phosphate synthase" evidence="9">
    <location>
        <begin position="4"/>
        <end position="248"/>
    </location>
</feature>
<keyword evidence="7 8" id="KW-0456">Lyase</keyword>
<keyword evidence="5 8" id="KW-0822">Tryptophan biosynthesis</keyword>
<sequence>MSVLDEIVAGVLEDLAPRQSSTPLAEMRSRAADAAPAIPLLPRPAGDFGLIAEVKRSSPSKGALSDIPDPAELAAAYQAGGAAAISVLTEGRRFNGSLADLDAVRAAVSIPVLRKDFVVTEYQIHEARAHGADIVLLIVASLSAGQLAEFHGLVTELGMTALVEAHTAEEIAAAAAISAQLIGVNTRNLKDLSVDLARFGPLSELCPDDAVLVGESGVRNAQDVADYARQGADLALVGEALVTGGRPQEAVGEFVAAGRAAKP</sequence>
<dbReference type="HAMAP" id="MF_00134_B">
    <property type="entry name" value="IGPS_B"/>
    <property type="match status" value="1"/>
</dbReference>
<dbReference type="InterPro" id="IPR013798">
    <property type="entry name" value="Indole-3-glycerol_P_synth_dom"/>
</dbReference>
<comment type="catalytic activity">
    <reaction evidence="1 8">
        <text>1-(2-carboxyphenylamino)-1-deoxy-D-ribulose 5-phosphate + H(+) = (1S,2R)-1-C-(indol-3-yl)glycerol 3-phosphate + CO2 + H2O</text>
        <dbReference type="Rhea" id="RHEA:23476"/>
        <dbReference type="ChEBI" id="CHEBI:15377"/>
        <dbReference type="ChEBI" id="CHEBI:15378"/>
        <dbReference type="ChEBI" id="CHEBI:16526"/>
        <dbReference type="ChEBI" id="CHEBI:58613"/>
        <dbReference type="ChEBI" id="CHEBI:58866"/>
        <dbReference type="EC" id="4.1.1.48"/>
    </reaction>
</comment>
<evidence type="ECO:0000256" key="7">
    <source>
        <dbReference type="ARBA" id="ARBA00023239"/>
    </source>
</evidence>
<dbReference type="PANTHER" id="PTHR22854:SF2">
    <property type="entry name" value="INDOLE-3-GLYCEROL-PHOSPHATE SYNTHASE"/>
    <property type="match status" value="1"/>
</dbReference>
<evidence type="ECO:0000256" key="1">
    <source>
        <dbReference type="ARBA" id="ARBA00001633"/>
    </source>
</evidence>
<protein>
    <recommendedName>
        <fullName evidence="8">Indole-3-glycerol phosphate synthase</fullName>
        <shortName evidence="8">IGPS</shortName>
        <ecNumber evidence="8">4.1.1.48</ecNumber>
    </recommendedName>
</protein>
<dbReference type="EC" id="4.1.1.48" evidence="8"/>
<evidence type="ECO:0000256" key="4">
    <source>
        <dbReference type="ARBA" id="ARBA00022793"/>
    </source>
</evidence>
<name>A0ABP8ENR7_9MICO</name>
<comment type="caution">
    <text evidence="10">The sequence shown here is derived from an EMBL/GenBank/DDBJ whole genome shotgun (WGS) entry which is preliminary data.</text>
</comment>
<evidence type="ECO:0000256" key="6">
    <source>
        <dbReference type="ARBA" id="ARBA00023141"/>
    </source>
</evidence>
<dbReference type="SUPFAM" id="SSF51366">
    <property type="entry name" value="Ribulose-phoshate binding barrel"/>
    <property type="match status" value="1"/>
</dbReference>
<keyword evidence="3 8" id="KW-0028">Amino-acid biosynthesis</keyword>
<gene>
    <name evidence="8 10" type="primary">trpC</name>
    <name evidence="10" type="ORF">GCM10022261_29730</name>
</gene>
<organism evidence="10 11">
    <name type="scientific">Brevibacterium daeguense</name>
    <dbReference type="NCBI Taxonomy" id="909936"/>
    <lineage>
        <taxon>Bacteria</taxon>
        <taxon>Bacillati</taxon>
        <taxon>Actinomycetota</taxon>
        <taxon>Actinomycetes</taxon>
        <taxon>Micrococcales</taxon>
        <taxon>Brevibacteriaceae</taxon>
        <taxon>Brevibacterium</taxon>
    </lineage>
</organism>
<dbReference type="Pfam" id="PF00218">
    <property type="entry name" value="IGPS"/>
    <property type="match status" value="1"/>
</dbReference>
<dbReference type="CDD" id="cd00331">
    <property type="entry name" value="IGPS"/>
    <property type="match status" value="1"/>
</dbReference>
<keyword evidence="11" id="KW-1185">Reference proteome</keyword>
<dbReference type="Proteomes" id="UP001501586">
    <property type="component" value="Unassembled WGS sequence"/>
</dbReference>
<dbReference type="InterPro" id="IPR001468">
    <property type="entry name" value="Indole-3-GlycerolPSynthase_CS"/>
</dbReference>
<dbReference type="RefSeq" id="WP_236863281.1">
    <property type="nucleotide sequence ID" value="NZ_BAABAZ010000012.1"/>
</dbReference>
<dbReference type="Gene3D" id="3.20.20.70">
    <property type="entry name" value="Aldolase class I"/>
    <property type="match status" value="1"/>
</dbReference>
<dbReference type="PROSITE" id="PS00614">
    <property type="entry name" value="IGPS"/>
    <property type="match status" value="1"/>
</dbReference>
<evidence type="ECO:0000256" key="8">
    <source>
        <dbReference type="HAMAP-Rule" id="MF_00134"/>
    </source>
</evidence>
<evidence type="ECO:0000313" key="11">
    <source>
        <dbReference type="Proteomes" id="UP001501586"/>
    </source>
</evidence>
<dbReference type="NCBIfam" id="NF001369">
    <property type="entry name" value="PRK00278.1-1"/>
    <property type="match status" value="1"/>
</dbReference>
<comment type="pathway">
    <text evidence="2 8">Amino-acid biosynthesis; L-tryptophan biosynthesis; L-tryptophan from chorismate: step 4/5.</text>
</comment>
<dbReference type="InterPro" id="IPR011060">
    <property type="entry name" value="RibuloseP-bd_barrel"/>
</dbReference>